<proteinExistence type="predicted"/>
<sequence>MGCISSKAVSRSMSIREELSQRLQRKVDGITSTESLGHELLLGSLTSESNTFSNAEVDLVRNEARDSLELIACLEQEDEKQMQPAFPVLKKAAESVDADSAKRSESCRWSQDFEVFSLSPERSDEIKEERSMWTKKGKLRAWSFHTVEEYNAILEKICLSREEQTGFNGKDNGSEHAEPATKQSPLKNGTQVKENAVFGEKEFLFSTTEGSNVVEDAAENFEKGFKRKARANELKSIKVPETIEFQGVSSLKEWLDAGGQVYSSGTYVTPKFGSYTLPSFESANKCSDSAIFDPELVAAFEKCMEKLEVEEESILKQIEDDFESQSNKEKQEQEEIPFHTSAQM</sequence>
<reference evidence="1 2" key="1">
    <citation type="journal article" date="2023" name="Science">
        <title>Complex scaffold remodeling in plant triterpene biosynthesis.</title>
        <authorList>
            <person name="De La Pena R."/>
            <person name="Hodgson H."/>
            <person name="Liu J.C."/>
            <person name="Stephenson M.J."/>
            <person name="Martin A.C."/>
            <person name="Owen C."/>
            <person name="Harkess A."/>
            <person name="Leebens-Mack J."/>
            <person name="Jimenez L.E."/>
            <person name="Osbourn A."/>
            <person name="Sattely E.S."/>
        </authorList>
    </citation>
    <scope>NUCLEOTIDE SEQUENCE [LARGE SCALE GENOMIC DNA]</scope>
    <source>
        <strain evidence="2">cv. JPN11</strain>
        <tissue evidence="1">Leaf</tissue>
    </source>
</reference>
<gene>
    <name evidence="1" type="ORF">OWV82_023925</name>
</gene>
<protein>
    <submittedName>
        <fullName evidence="1">Caffeoyl-CoA O-methyltransferase 2</fullName>
    </submittedName>
</protein>
<dbReference type="EMBL" id="CM051406">
    <property type="protein sequence ID" value="KAJ4704122.1"/>
    <property type="molecule type" value="Genomic_DNA"/>
</dbReference>
<evidence type="ECO:0000313" key="1">
    <source>
        <dbReference type="EMBL" id="KAJ4704122.1"/>
    </source>
</evidence>
<accession>A0ACC1WYE3</accession>
<name>A0ACC1WYE3_MELAZ</name>
<keyword evidence="2" id="KW-1185">Reference proteome</keyword>
<evidence type="ECO:0000313" key="2">
    <source>
        <dbReference type="Proteomes" id="UP001164539"/>
    </source>
</evidence>
<dbReference type="Proteomes" id="UP001164539">
    <property type="component" value="Chromosome 13"/>
</dbReference>
<comment type="caution">
    <text evidence="1">The sequence shown here is derived from an EMBL/GenBank/DDBJ whole genome shotgun (WGS) entry which is preliminary data.</text>
</comment>
<organism evidence="1 2">
    <name type="scientific">Melia azedarach</name>
    <name type="common">Chinaberry tree</name>
    <dbReference type="NCBI Taxonomy" id="155640"/>
    <lineage>
        <taxon>Eukaryota</taxon>
        <taxon>Viridiplantae</taxon>
        <taxon>Streptophyta</taxon>
        <taxon>Embryophyta</taxon>
        <taxon>Tracheophyta</taxon>
        <taxon>Spermatophyta</taxon>
        <taxon>Magnoliopsida</taxon>
        <taxon>eudicotyledons</taxon>
        <taxon>Gunneridae</taxon>
        <taxon>Pentapetalae</taxon>
        <taxon>rosids</taxon>
        <taxon>malvids</taxon>
        <taxon>Sapindales</taxon>
        <taxon>Meliaceae</taxon>
        <taxon>Melia</taxon>
    </lineage>
</organism>